<reference evidence="1" key="1">
    <citation type="submission" date="2018-05" db="EMBL/GenBank/DDBJ databases">
        <title>Draft genome of Mucuna pruriens seed.</title>
        <authorList>
            <person name="Nnadi N.E."/>
            <person name="Vos R."/>
            <person name="Hasami M.H."/>
            <person name="Devisetty U.K."/>
            <person name="Aguiy J.C."/>
        </authorList>
    </citation>
    <scope>NUCLEOTIDE SEQUENCE [LARGE SCALE GENOMIC DNA]</scope>
    <source>
        <strain evidence="1">JCA_2017</strain>
    </source>
</reference>
<protein>
    <submittedName>
        <fullName evidence="1">Uncharacterized protein</fullName>
    </submittedName>
</protein>
<sequence>MESFIMISNSTTSFYFLHLRKIYSLTMGTRSRTSEVKMGNSSNPTRAYRSPTWRRADSDVAILPDMLQV</sequence>
<feature type="non-terminal residue" evidence="1">
    <location>
        <position position="1"/>
    </location>
</feature>
<name>A0A371E579_MUCPR</name>
<organism evidence="1 2">
    <name type="scientific">Mucuna pruriens</name>
    <name type="common">Velvet bean</name>
    <name type="synonym">Dolichos pruriens</name>
    <dbReference type="NCBI Taxonomy" id="157652"/>
    <lineage>
        <taxon>Eukaryota</taxon>
        <taxon>Viridiplantae</taxon>
        <taxon>Streptophyta</taxon>
        <taxon>Embryophyta</taxon>
        <taxon>Tracheophyta</taxon>
        <taxon>Spermatophyta</taxon>
        <taxon>Magnoliopsida</taxon>
        <taxon>eudicotyledons</taxon>
        <taxon>Gunneridae</taxon>
        <taxon>Pentapetalae</taxon>
        <taxon>rosids</taxon>
        <taxon>fabids</taxon>
        <taxon>Fabales</taxon>
        <taxon>Fabaceae</taxon>
        <taxon>Papilionoideae</taxon>
        <taxon>50 kb inversion clade</taxon>
        <taxon>NPAAA clade</taxon>
        <taxon>indigoferoid/millettioid clade</taxon>
        <taxon>Phaseoleae</taxon>
        <taxon>Mucuna</taxon>
    </lineage>
</organism>
<proteinExistence type="predicted"/>
<dbReference type="EMBL" id="QJKJ01016317">
    <property type="protein sequence ID" value="RDX61153.1"/>
    <property type="molecule type" value="Genomic_DNA"/>
</dbReference>
<comment type="caution">
    <text evidence="1">The sequence shown here is derived from an EMBL/GenBank/DDBJ whole genome shotgun (WGS) entry which is preliminary data.</text>
</comment>
<keyword evidence="2" id="KW-1185">Reference proteome</keyword>
<accession>A0A371E579</accession>
<evidence type="ECO:0000313" key="2">
    <source>
        <dbReference type="Proteomes" id="UP000257109"/>
    </source>
</evidence>
<gene>
    <name evidence="1" type="ORF">CR513_60644</name>
</gene>
<evidence type="ECO:0000313" key="1">
    <source>
        <dbReference type="EMBL" id="RDX61153.1"/>
    </source>
</evidence>
<dbReference type="AlphaFoldDB" id="A0A371E579"/>
<dbReference type="Proteomes" id="UP000257109">
    <property type="component" value="Unassembled WGS sequence"/>
</dbReference>